<dbReference type="EMBL" id="NBWC01000049">
    <property type="protein sequence ID" value="ORL58727.1"/>
    <property type="molecule type" value="Genomic_DNA"/>
</dbReference>
<gene>
    <name evidence="3" type="ORF">B7H17_24665</name>
</gene>
<dbReference type="CDD" id="cd15457">
    <property type="entry name" value="NADAR"/>
    <property type="match status" value="1"/>
</dbReference>
<protein>
    <submittedName>
        <fullName evidence="3">Uncharacterized protein</fullName>
    </submittedName>
</protein>
<dbReference type="InterPro" id="IPR012816">
    <property type="entry name" value="NADAR"/>
</dbReference>
<dbReference type="InterPro" id="IPR037238">
    <property type="entry name" value="YbiA-like_sf"/>
</dbReference>
<dbReference type="Proteomes" id="UP000193675">
    <property type="component" value="Unassembled WGS sequence"/>
</dbReference>
<organism evidence="3 4">
    <name type="scientific">Pseudomonas putida</name>
    <name type="common">Arthrobacter siderocapsulatus</name>
    <dbReference type="NCBI Taxonomy" id="303"/>
    <lineage>
        <taxon>Bacteria</taxon>
        <taxon>Pseudomonadati</taxon>
        <taxon>Pseudomonadota</taxon>
        <taxon>Gammaproteobacteria</taxon>
        <taxon>Pseudomonadales</taxon>
        <taxon>Pseudomonadaceae</taxon>
        <taxon>Pseudomonas</taxon>
    </lineage>
</organism>
<dbReference type="AlphaFoldDB" id="A0A1X0ZX22"/>
<comment type="catalytic activity">
    <reaction evidence="1">
        <text>5-amino-6-(5-phospho-D-ribosylamino)uracil + H2O = 5,6-diaminouracil + D-ribose 5-phosphate</text>
        <dbReference type="Rhea" id="RHEA:55020"/>
        <dbReference type="ChEBI" id="CHEBI:15377"/>
        <dbReference type="ChEBI" id="CHEBI:46252"/>
        <dbReference type="ChEBI" id="CHEBI:58453"/>
        <dbReference type="ChEBI" id="CHEBI:78346"/>
    </reaction>
</comment>
<evidence type="ECO:0000256" key="1">
    <source>
        <dbReference type="ARBA" id="ARBA00000022"/>
    </source>
</evidence>
<name>A0A1X0ZX22_PSEPU</name>
<dbReference type="Pfam" id="PF08719">
    <property type="entry name" value="NADAR"/>
    <property type="match status" value="1"/>
</dbReference>
<dbReference type="NCBIfam" id="TIGR02464">
    <property type="entry name" value="ribofla_fusion"/>
    <property type="match status" value="1"/>
</dbReference>
<accession>A0A1X0ZX22</accession>
<evidence type="ECO:0000313" key="3">
    <source>
        <dbReference type="EMBL" id="ORL58727.1"/>
    </source>
</evidence>
<comment type="caution">
    <text evidence="3">The sequence shown here is derived from an EMBL/GenBank/DDBJ whole genome shotgun (WGS) entry which is preliminary data.</text>
</comment>
<dbReference type="SUPFAM" id="SSF143990">
    <property type="entry name" value="YbiA-like"/>
    <property type="match status" value="1"/>
</dbReference>
<comment type="catalytic activity">
    <reaction evidence="2">
        <text>2,5-diamino-6-hydroxy-4-(5-phosphoribosylamino)-pyrimidine + H2O = 2,5,6-triamino-4-hydroxypyrimidine + D-ribose 5-phosphate</text>
        <dbReference type="Rhea" id="RHEA:23436"/>
        <dbReference type="ChEBI" id="CHEBI:15377"/>
        <dbReference type="ChEBI" id="CHEBI:58614"/>
        <dbReference type="ChEBI" id="CHEBI:78346"/>
        <dbReference type="ChEBI" id="CHEBI:137796"/>
    </reaction>
</comment>
<evidence type="ECO:0000313" key="4">
    <source>
        <dbReference type="Proteomes" id="UP000193675"/>
    </source>
</evidence>
<sequence>MITANGMLLFHHRSEIYSNWFLRDFTMRGLTFSCVEQPLMYAKAKLFGDEVRAAKIMATPDPAEHKAQGRLVKGYVEKVWVAKRRPILRHSLYAKFTQHNDLKASLLGTDDLELVEASASDTIYGCGFWETNPRIYDKRNWRGESLLGLELMCVRAQIRLEVDSGVPHRQY</sequence>
<proteinExistence type="predicted"/>
<reference evidence="3 4" key="1">
    <citation type="submission" date="2017-04" db="EMBL/GenBank/DDBJ databases">
        <title>Presence of VIM-2 positive Pseudomonas species in chickens and their surrounding environment.</title>
        <authorList>
            <person name="Zhang R."/>
        </authorList>
    </citation>
    <scope>NUCLEOTIDE SEQUENCE [LARGE SCALE GENOMIC DNA]</scope>
    <source>
        <strain evidence="3 4">DZ-C18</strain>
    </source>
</reference>
<dbReference type="Gene3D" id="1.10.357.40">
    <property type="entry name" value="YbiA-like"/>
    <property type="match status" value="1"/>
</dbReference>
<evidence type="ECO:0000256" key="2">
    <source>
        <dbReference type="ARBA" id="ARBA00000751"/>
    </source>
</evidence>